<evidence type="ECO:0000313" key="3">
    <source>
        <dbReference type="EMBL" id="PWA94525.1"/>
    </source>
</evidence>
<evidence type="ECO:0000259" key="2">
    <source>
        <dbReference type="Pfam" id="PF09331"/>
    </source>
</evidence>
<keyword evidence="3" id="KW-0032">Aminotransferase</keyword>
<evidence type="ECO:0000313" key="4">
    <source>
        <dbReference type="Proteomes" id="UP000245207"/>
    </source>
</evidence>
<keyword evidence="1" id="KW-0472">Membrane</keyword>
<dbReference type="Proteomes" id="UP000245207">
    <property type="component" value="Unassembled WGS sequence"/>
</dbReference>
<dbReference type="PANTHER" id="PTHR48449:SF1">
    <property type="entry name" value="DUF1985 DOMAIN-CONTAINING PROTEIN"/>
    <property type="match status" value="1"/>
</dbReference>
<protein>
    <submittedName>
        <fullName evidence="3">Phospholipase-like, Aminotransferase-like mobile domain protein</fullName>
    </submittedName>
</protein>
<keyword evidence="4" id="KW-1185">Reference proteome</keyword>
<sequence>MIPEYHTRVHVRSKLSYFPLIKDRLGLDRCVLFRSTCFGPWLDLTYVDNEEDLIHYMLQKQVFSDNEHYDLPLIYKVNEHLLHFGRREFCLITGFKFGIVSFRKFREGDISFRDRVFSEKIGRYVKTIDLLSVIEDQERFKKLSDEDSIRVCLLLSLEVIFMGRELGSIVDDVLLRMVDDLEAWNEFPWGEHIWRELYAAIRNVNSKHNVEHHKALDKDPNFVPSYSLSGFLLCFKIWILESSSQTDRWWSKEPDVIPRGYSWSKHFTFQKWEVYSQLFPQAKNPNFELYPNHAEGLSKWFRESQKKFKWYTPRAPPLVECGGLVGDYLKKFSSARGKVKDREYTTRKTKGAHPKQKVSTSVQKDNVDCDLGDEYCSDLDGEFFELFSPIRTSNKNVGNEDEDGLDNLAHKVMIVDGLDYLSQKVYENGVVDVDKLSDKDLSEDGCVKAEKHAAEIYRQAIQREQRSKLILEEENKMKSIEVLNAPSHLKLALQRCGTTKRRYVNVLRPQLESPYTDLKVPSMDELRKPILVASFLGIMTLLWIVLSGKLYFAALRNVLVGYLTRDSSADWSMVSCYFVMLLLQNSMPLFYATDEIYPIAWKNVEQVFIPIN</sequence>
<evidence type="ECO:0000256" key="1">
    <source>
        <dbReference type="SAM" id="Phobius"/>
    </source>
</evidence>
<reference evidence="3 4" key="1">
    <citation type="journal article" date="2018" name="Mol. Plant">
        <title>The genome of Artemisia annua provides insight into the evolution of Asteraceae family and artemisinin biosynthesis.</title>
        <authorList>
            <person name="Shen Q."/>
            <person name="Zhang L."/>
            <person name="Liao Z."/>
            <person name="Wang S."/>
            <person name="Yan T."/>
            <person name="Shi P."/>
            <person name="Liu M."/>
            <person name="Fu X."/>
            <person name="Pan Q."/>
            <person name="Wang Y."/>
            <person name="Lv Z."/>
            <person name="Lu X."/>
            <person name="Zhang F."/>
            <person name="Jiang W."/>
            <person name="Ma Y."/>
            <person name="Chen M."/>
            <person name="Hao X."/>
            <person name="Li L."/>
            <person name="Tang Y."/>
            <person name="Lv G."/>
            <person name="Zhou Y."/>
            <person name="Sun X."/>
            <person name="Brodelius P.E."/>
            <person name="Rose J.K.C."/>
            <person name="Tang K."/>
        </authorList>
    </citation>
    <scope>NUCLEOTIDE SEQUENCE [LARGE SCALE GENOMIC DNA]</scope>
    <source>
        <strain evidence="4">cv. Huhao1</strain>
        <tissue evidence="3">Leaf</tissue>
    </source>
</reference>
<dbReference type="InterPro" id="IPR015410">
    <property type="entry name" value="DUF1985"/>
</dbReference>
<proteinExistence type="predicted"/>
<keyword evidence="3" id="KW-0808">Transferase</keyword>
<organism evidence="3 4">
    <name type="scientific">Artemisia annua</name>
    <name type="common">Sweet wormwood</name>
    <dbReference type="NCBI Taxonomy" id="35608"/>
    <lineage>
        <taxon>Eukaryota</taxon>
        <taxon>Viridiplantae</taxon>
        <taxon>Streptophyta</taxon>
        <taxon>Embryophyta</taxon>
        <taxon>Tracheophyta</taxon>
        <taxon>Spermatophyta</taxon>
        <taxon>Magnoliopsida</taxon>
        <taxon>eudicotyledons</taxon>
        <taxon>Gunneridae</taxon>
        <taxon>Pentapetalae</taxon>
        <taxon>asterids</taxon>
        <taxon>campanulids</taxon>
        <taxon>Asterales</taxon>
        <taxon>Asteraceae</taxon>
        <taxon>Asteroideae</taxon>
        <taxon>Anthemideae</taxon>
        <taxon>Artemisiinae</taxon>
        <taxon>Artemisia</taxon>
    </lineage>
</organism>
<dbReference type="GO" id="GO:0008483">
    <property type="term" value="F:transaminase activity"/>
    <property type="evidence" value="ECO:0007669"/>
    <property type="project" value="UniProtKB-KW"/>
</dbReference>
<dbReference type="AlphaFoldDB" id="A0A2U1Q937"/>
<keyword evidence="1" id="KW-1133">Transmembrane helix</keyword>
<dbReference type="Pfam" id="PF09331">
    <property type="entry name" value="DUF1985"/>
    <property type="match status" value="1"/>
</dbReference>
<dbReference type="EMBL" id="PKPP01000308">
    <property type="protein sequence ID" value="PWA94525.1"/>
    <property type="molecule type" value="Genomic_DNA"/>
</dbReference>
<accession>A0A2U1Q937</accession>
<dbReference type="PANTHER" id="PTHR48449">
    <property type="entry name" value="DUF1985 DOMAIN-CONTAINING PROTEIN"/>
    <property type="match status" value="1"/>
</dbReference>
<dbReference type="OrthoDB" id="1930729at2759"/>
<feature type="domain" description="DUF1985" evidence="2">
    <location>
        <begin position="73"/>
        <end position="197"/>
    </location>
</feature>
<gene>
    <name evidence="3" type="ORF">CTI12_AA060470</name>
</gene>
<name>A0A2U1Q937_ARTAN</name>
<keyword evidence="1" id="KW-0812">Transmembrane</keyword>
<comment type="caution">
    <text evidence="3">The sequence shown here is derived from an EMBL/GenBank/DDBJ whole genome shotgun (WGS) entry which is preliminary data.</text>
</comment>
<feature type="transmembrane region" description="Helical" evidence="1">
    <location>
        <begin position="530"/>
        <end position="551"/>
    </location>
</feature>